<dbReference type="PANTHER" id="PTHR11839:SF31">
    <property type="entry name" value="ADP-RIBOSE PYROPHOSPHATASE"/>
    <property type="match status" value="1"/>
</dbReference>
<dbReference type="KEGG" id="cted:CTEST_06245"/>
<dbReference type="PANTHER" id="PTHR11839">
    <property type="entry name" value="UDP/ADP-SUGAR PYROPHOSPHATASE"/>
    <property type="match status" value="1"/>
</dbReference>
<dbReference type="CDD" id="cd24158">
    <property type="entry name" value="NUDIX_ADPRase_Rv1700"/>
    <property type="match status" value="1"/>
</dbReference>
<dbReference type="EMBL" id="CP011545">
    <property type="protein sequence ID" value="AKK08688.1"/>
    <property type="molecule type" value="Genomic_DNA"/>
</dbReference>
<dbReference type="PATRIC" id="fig|136857.5.peg.1241"/>
<dbReference type="GO" id="GO:0047631">
    <property type="term" value="F:ADP-ribose diphosphatase activity"/>
    <property type="evidence" value="ECO:0007669"/>
    <property type="project" value="UniProtKB-EC"/>
</dbReference>
<gene>
    <name evidence="3" type="ORF">CTEST_06245</name>
</gene>
<dbReference type="InterPro" id="IPR015797">
    <property type="entry name" value="NUDIX_hydrolase-like_dom_sf"/>
</dbReference>
<dbReference type="RefSeq" id="WP_047253006.1">
    <property type="nucleotide sequence ID" value="NZ_CP011545.1"/>
</dbReference>
<organism evidence="3 4">
    <name type="scientific">Corynebacterium testudinoris</name>
    <dbReference type="NCBI Taxonomy" id="136857"/>
    <lineage>
        <taxon>Bacteria</taxon>
        <taxon>Bacillati</taxon>
        <taxon>Actinomycetota</taxon>
        <taxon>Actinomycetes</taxon>
        <taxon>Mycobacteriales</taxon>
        <taxon>Corynebacteriaceae</taxon>
        <taxon>Corynebacterium</taxon>
    </lineage>
</organism>
<dbReference type="AlphaFoldDB" id="A0A0G3H9X8"/>
<dbReference type="EC" id="3.6.1.13" evidence="3"/>
<dbReference type="OrthoDB" id="9806150at2"/>
<dbReference type="GO" id="GO:0006753">
    <property type="term" value="P:nucleoside phosphate metabolic process"/>
    <property type="evidence" value="ECO:0007669"/>
    <property type="project" value="TreeGrafter"/>
</dbReference>
<evidence type="ECO:0000313" key="3">
    <source>
        <dbReference type="EMBL" id="AKK08688.1"/>
    </source>
</evidence>
<keyword evidence="4" id="KW-1185">Reference proteome</keyword>
<name>A0A0G3H9X8_9CORY</name>
<reference evidence="3 4" key="1">
    <citation type="journal article" date="2015" name="Genome Announc.">
        <title>Complete Genome Sequence of the Type Strain Corynebacterium testudinoris DSM 44614, Recovered from Necrotic Lesions in the Mouth of a Tortoise.</title>
        <authorList>
            <person name="Ruckert C."/>
            <person name="Kriete M."/>
            <person name="Jaenicke S."/>
            <person name="Winkler A."/>
            <person name="Tauch A."/>
        </authorList>
    </citation>
    <scope>NUCLEOTIDE SEQUENCE [LARGE SCALE GENOMIC DNA]</scope>
    <source>
        <strain evidence="3 4">DSM 44614</strain>
    </source>
</reference>
<dbReference type="SUPFAM" id="SSF55811">
    <property type="entry name" value="Nudix"/>
    <property type="match status" value="1"/>
</dbReference>
<sequence length="224" mass="24448">MDSRSHHVHDFSVHGSTVLLESPILAVRQDRVEMPGGTVSNREIVEHFGAVAVVAVDEHGRLPLVQQYRHSVGRRLWELPAGLLDIAGEDEVTGAQRELLEEAGLLAESWSVLVDLVTSPGFCDESVRVFLATSLREGEQPAAPDDEEADMDHQWVSIEEAVDMIMSGQIVNSIAIAGIFAAAEVLSGRAEARPVSVPFDLRPHSLAQRRIDSGIVPDLKKLPR</sequence>
<keyword evidence="1 3" id="KW-0378">Hydrolase</keyword>
<evidence type="ECO:0000313" key="4">
    <source>
        <dbReference type="Proteomes" id="UP000035540"/>
    </source>
</evidence>
<reference evidence="4" key="2">
    <citation type="submission" date="2015-05" db="EMBL/GenBank/DDBJ databases">
        <title>Complete genome sequence of Corynebacterium testudinoris DSM 44614, recovered from necrotic lesions in the mouth of a tortoise.</title>
        <authorList>
            <person name="Ruckert C."/>
            <person name="Albersmeier A."/>
            <person name="Winkler A."/>
            <person name="Tauch A."/>
        </authorList>
    </citation>
    <scope>NUCLEOTIDE SEQUENCE [LARGE SCALE GENOMIC DNA]</scope>
    <source>
        <strain evidence="4">DSM 44614</strain>
    </source>
</reference>
<feature type="domain" description="Nudix hydrolase" evidence="2">
    <location>
        <begin position="46"/>
        <end position="178"/>
    </location>
</feature>
<evidence type="ECO:0000259" key="2">
    <source>
        <dbReference type="PROSITE" id="PS51462"/>
    </source>
</evidence>
<dbReference type="PROSITE" id="PS51462">
    <property type="entry name" value="NUDIX"/>
    <property type="match status" value="1"/>
</dbReference>
<evidence type="ECO:0000256" key="1">
    <source>
        <dbReference type="ARBA" id="ARBA00022801"/>
    </source>
</evidence>
<accession>A0A0G3H9X8</accession>
<dbReference type="STRING" id="136857.CTEST_06245"/>
<dbReference type="Pfam" id="PF00293">
    <property type="entry name" value="NUDIX"/>
    <property type="match status" value="1"/>
</dbReference>
<dbReference type="Gene3D" id="3.90.79.10">
    <property type="entry name" value="Nucleoside Triphosphate Pyrophosphohydrolase"/>
    <property type="match status" value="1"/>
</dbReference>
<dbReference type="Proteomes" id="UP000035540">
    <property type="component" value="Chromosome"/>
</dbReference>
<protein>
    <submittedName>
        <fullName evidence="3">NTP pyrophosphohydrolase</fullName>
        <ecNumber evidence="3">3.6.1.13</ecNumber>
    </submittedName>
</protein>
<dbReference type="InterPro" id="IPR000086">
    <property type="entry name" value="NUDIX_hydrolase_dom"/>
</dbReference>
<dbReference type="GO" id="GO:0005829">
    <property type="term" value="C:cytosol"/>
    <property type="evidence" value="ECO:0007669"/>
    <property type="project" value="TreeGrafter"/>
</dbReference>
<dbReference type="GO" id="GO:0019693">
    <property type="term" value="P:ribose phosphate metabolic process"/>
    <property type="evidence" value="ECO:0007669"/>
    <property type="project" value="TreeGrafter"/>
</dbReference>
<proteinExistence type="predicted"/>